<gene>
    <name evidence="2" type="ORF">TWF481_010823</name>
</gene>
<dbReference type="EMBL" id="JAVHJL010000007">
    <property type="protein sequence ID" value="KAK6500480.1"/>
    <property type="molecule type" value="Genomic_DNA"/>
</dbReference>
<sequence length="273" mass="29333">MFFKQVFSCLVIFLVGQAACQDQPFQLTFEGPQFQTGQATGRLQDPVQQFDLSDFTVIEAQPLPPGNNVPVTSLKTSLLRPCSPSHYISRISPAVQDNATDRGRLVGIKIALGPDGQPLFRSFDLGTICLACIFVPAITQGTPLPPPLSTDPLTQIIAPASCDITLIGTKYSAPGSNQKTTISATVTFTANALLSISDPTTFRSTDMKRYRFSDRWTDLLSVEFRIGNVKIELPVGLPQQFDRLLAAGGIIDSLAIDNINGTKHPGAGGTPVP</sequence>
<keyword evidence="1" id="KW-0732">Signal</keyword>
<proteinExistence type="predicted"/>
<protein>
    <submittedName>
        <fullName evidence="2">Uncharacterized protein</fullName>
    </submittedName>
</protein>
<evidence type="ECO:0000313" key="3">
    <source>
        <dbReference type="Proteomes" id="UP001370758"/>
    </source>
</evidence>
<name>A0AAV9W396_9PEZI</name>
<evidence type="ECO:0000256" key="1">
    <source>
        <dbReference type="SAM" id="SignalP"/>
    </source>
</evidence>
<accession>A0AAV9W396</accession>
<comment type="caution">
    <text evidence="2">The sequence shown here is derived from an EMBL/GenBank/DDBJ whole genome shotgun (WGS) entry which is preliminary data.</text>
</comment>
<evidence type="ECO:0000313" key="2">
    <source>
        <dbReference type="EMBL" id="KAK6500480.1"/>
    </source>
</evidence>
<feature type="signal peptide" evidence="1">
    <location>
        <begin position="1"/>
        <end position="20"/>
    </location>
</feature>
<dbReference type="AlphaFoldDB" id="A0AAV9W396"/>
<feature type="chain" id="PRO_5043418185" evidence="1">
    <location>
        <begin position="21"/>
        <end position="273"/>
    </location>
</feature>
<keyword evidence="3" id="KW-1185">Reference proteome</keyword>
<organism evidence="2 3">
    <name type="scientific">Arthrobotrys musiformis</name>
    <dbReference type="NCBI Taxonomy" id="47236"/>
    <lineage>
        <taxon>Eukaryota</taxon>
        <taxon>Fungi</taxon>
        <taxon>Dikarya</taxon>
        <taxon>Ascomycota</taxon>
        <taxon>Pezizomycotina</taxon>
        <taxon>Orbiliomycetes</taxon>
        <taxon>Orbiliales</taxon>
        <taxon>Orbiliaceae</taxon>
        <taxon>Arthrobotrys</taxon>
    </lineage>
</organism>
<reference evidence="2 3" key="1">
    <citation type="submission" date="2023-08" db="EMBL/GenBank/DDBJ databases">
        <authorList>
            <person name="Palmer J.M."/>
        </authorList>
    </citation>
    <scope>NUCLEOTIDE SEQUENCE [LARGE SCALE GENOMIC DNA]</scope>
    <source>
        <strain evidence="2 3">TWF481</strain>
    </source>
</reference>
<dbReference type="Proteomes" id="UP001370758">
    <property type="component" value="Unassembled WGS sequence"/>
</dbReference>